<feature type="compositionally biased region" description="Low complexity" evidence="13">
    <location>
        <begin position="625"/>
        <end position="640"/>
    </location>
</feature>
<keyword evidence="6" id="KW-0677">Repeat</keyword>
<dbReference type="GO" id="GO:0005794">
    <property type="term" value="C:Golgi apparatus"/>
    <property type="evidence" value="ECO:0007669"/>
    <property type="project" value="TreeGrafter"/>
</dbReference>
<dbReference type="Pfam" id="PF00621">
    <property type="entry name" value="RhoGEF"/>
    <property type="match status" value="1"/>
</dbReference>
<dbReference type="PANTHER" id="PTHR31233:SF7">
    <property type="entry name" value="PROTEIN BICAUDAL D HOMOLOG 2"/>
    <property type="match status" value="1"/>
</dbReference>
<evidence type="ECO:0000256" key="12">
    <source>
        <dbReference type="SAM" id="Coils"/>
    </source>
</evidence>
<evidence type="ECO:0000256" key="9">
    <source>
        <dbReference type="ARBA" id="ARBA00023054"/>
    </source>
</evidence>
<evidence type="ECO:0000256" key="11">
    <source>
        <dbReference type="PROSITE-ProRule" id="PRU00091"/>
    </source>
</evidence>
<dbReference type="Gene3D" id="2.30.29.30">
    <property type="entry name" value="Pleckstrin-homology domain (PH domain)/Phosphotyrosine-binding domain (PTB)"/>
    <property type="match status" value="2"/>
</dbReference>
<feature type="compositionally biased region" description="Acidic residues" evidence="13">
    <location>
        <begin position="1272"/>
        <end position="1289"/>
    </location>
</feature>
<dbReference type="PANTHER" id="PTHR31233">
    <property type="entry name" value="BICAUDAL D FAMILY MEMBER"/>
    <property type="match status" value="1"/>
</dbReference>
<feature type="domain" description="PH" evidence="14">
    <location>
        <begin position="1521"/>
        <end position="1620"/>
    </location>
</feature>
<keyword evidence="3" id="KW-0963">Cytoplasm</keyword>
<dbReference type="CDD" id="cd15740">
    <property type="entry name" value="FYVE_FGD3"/>
    <property type="match status" value="1"/>
</dbReference>
<dbReference type="Gene3D" id="3.30.40.10">
    <property type="entry name" value="Zinc/RING finger domain, C3HC4 (zinc finger)"/>
    <property type="match status" value="1"/>
</dbReference>
<dbReference type="GO" id="GO:0072393">
    <property type="term" value="P:microtubule anchoring at microtubule organizing center"/>
    <property type="evidence" value="ECO:0007669"/>
    <property type="project" value="TreeGrafter"/>
</dbReference>
<comment type="similarity">
    <text evidence="2">Belongs to the BicD family.</text>
</comment>
<feature type="region of interest" description="Disordered" evidence="13">
    <location>
        <begin position="1205"/>
        <end position="1305"/>
    </location>
</feature>
<dbReference type="Gene3D" id="1.20.900.10">
    <property type="entry name" value="Dbl homology (DH) domain"/>
    <property type="match status" value="1"/>
</dbReference>
<dbReference type="Proteomes" id="UP000736164">
    <property type="component" value="Unassembled WGS sequence"/>
</dbReference>
<feature type="region of interest" description="Disordered" evidence="13">
    <location>
        <begin position="1634"/>
        <end position="1657"/>
    </location>
</feature>
<dbReference type="GO" id="GO:0005085">
    <property type="term" value="F:guanyl-nucleotide exchange factor activity"/>
    <property type="evidence" value="ECO:0007669"/>
    <property type="project" value="InterPro"/>
</dbReference>
<proteinExistence type="inferred from homology"/>
<evidence type="ECO:0000259" key="15">
    <source>
        <dbReference type="PROSITE" id="PS50010"/>
    </source>
</evidence>
<evidence type="ECO:0000259" key="14">
    <source>
        <dbReference type="PROSITE" id="PS50003"/>
    </source>
</evidence>
<evidence type="ECO:0000256" key="6">
    <source>
        <dbReference type="ARBA" id="ARBA00022737"/>
    </source>
</evidence>
<keyword evidence="10" id="KW-0206">Cytoskeleton</keyword>
<keyword evidence="9 12" id="KW-0175">Coiled coil</keyword>
<feature type="coiled-coil region" evidence="12">
    <location>
        <begin position="472"/>
        <end position="538"/>
    </location>
</feature>
<keyword evidence="18" id="KW-1185">Reference proteome</keyword>
<feature type="coiled-coil region" evidence="12">
    <location>
        <begin position="716"/>
        <end position="768"/>
    </location>
</feature>
<evidence type="ECO:0000256" key="5">
    <source>
        <dbReference type="ARBA" id="ARBA00022723"/>
    </source>
</evidence>
<feature type="coiled-coil region" evidence="12">
    <location>
        <begin position="802"/>
        <end position="836"/>
    </location>
</feature>
<evidence type="ECO:0000256" key="3">
    <source>
        <dbReference type="ARBA" id="ARBA00022490"/>
    </source>
</evidence>
<dbReference type="EMBL" id="JAAWVO010075275">
    <property type="protein sequence ID" value="MBN3325358.1"/>
    <property type="molecule type" value="Genomic_DNA"/>
</dbReference>
<evidence type="ECO:0000256" key="8">
    <source>
        <dbReference type="ARBA" id="ARBA00022833"/>
    </source>
</evidence>
<organism evidence="17 18">
    <name type="scientific">Atractosteus spatula</name>
    <name type="common">Alligator gar</name>
    <name type="synonym">Lepisosteus spatula</name>
    <dbReference type="NCBI Taxonomy" id="7917"/>
    <lineage>
        <taxon>Eukaryota</taxon>
        <taxon>Metazoa</taxon>
        <taxon>Chordata</taxon>
        <taxon>Craniata</taxon>
        <taxon>Vertebrata</taxon>
        <taxon>Euteleostomi</taxon>
        <taxon>Actinopterygii</taxon>
        <taxon>Neopterygii</taxon>
        <taxon>Holostei</taxon>
        <taxon>Semionotiformes</taxon>
        <taxon>Lepisosteidae</taxon>
        <taxon>Atractosteus</taxon>
    </lineage>
</organism>
<dbReference type="InterPro" id="IPR011011">
    <property type="entry name" value="Znf_FYVE_PHD"/>
</dbReference>
<dbReference type="Pfam" id="PF00169">
    <property type="entry name" value="PH"/>
    <property type="match status" value="2"/>
</dbReference>
<dbReference type="InterPro" id="IPR017455">
    <property type="entry name" value="Znf_FYVE-rel"/>
</dbReference>
<feature type="region of interest" description="Disordered" evidence="13">
    <location>
        <begin position="433"/>
        <end position="458"/>
    </location>
</feature>
<dbReference type="GO" id="GO:0005829">
    <property type="term" value="C:cytosol"/>
    <property type="evidence" value="ECO:0007669"/>
    <property type="project" value="TreeGrafter"/>
</dbReference>
<dbReference type="InterPro" id="IPR035941">
    <property type="entry name" value="FGD1-4_PH2"/>
</dbReference>
<dbReference type="SUPFAM" id="SSF48065">
    <property type="entry name" value="DBL homology domain (DH-domain)"/>
    <property type="match status" value="1"/>
</dbReference>
<dbReference type="InterPro" id="IPR000306">
    <property type="entry name" value="Znf_FYVE"/>
</dbReference>
<dbReference type="CDD" id="cd13236">
    <property type="entry name" value="PH2_FGD1-4"/>
    <property type="match status" value="1"/>
</dbReference>
<keyword evidence="4" id="KW-0597">Phosphoprotein</keyword>
<evidence type="ECO:0000256" key="2">
    <source>
        <dbReference type="ARBA" id="ARBA00010061"/>
    </source>
</evidence>
<protein>
    <submittedName>
        <fullName evidence="17">BICD2 protein</fullName>
    </submittedName>
</protein>
<dbReference type="SUPFAM" id="SSF50729">
    <property type="entry name" value="PH domain-like"/>
    <property type="match status" value="2"/>
</dbReference>
<evidence type="ECO:0000256" key="1">
    <source>
        <dbReference type="ARBA" id="ARBA00004245"/>
    </source>
</evidence>
<dbReference type="GO" id="GO:0008093">
    <property type="term" value="F:cytoskeletal anchor activity"/>
    <property type="evidence" value="ECO:0007669"/>
    <property type="project" value="InterPro"/>
</dbReference>
<feature type="region of interest" description="Disordered" evidence="13">
    <location>
        <begin position="621"/>
        <end position="641"/>
    </location>
</feature>
<feature type="non-terminal residue" evidence="17">
    <location>
        <position position="1"/>
    </location>
</feature>
<dbReference type="InterPro" id="IPR013083">
    <property type="entry name" value="Znf_RING/FYVE/PHD"/>
</dbReference>
<feature type="coiled-coil region" evidence="12">
    <location>
        <begin position="151"/>
        <end position="300"/>
    </location>
</feature>
<evidence type="ECO:0000313" key="17">
    <source>
        <dbReference type="EMBL" id="MBN3325358.1"/>
    </source>
</evidence>
<dbReference type="GO" id="GO:0005856">
    <property type="term" value="C:cytoskeleton"/>
    <property type="evidence" value="ECO:0007669"/>
    <property type="project" value="UniProtKB-SubCell"/>
</dbReference>
<dbReference type="Pfam" id="PF09730">
    <property type="entry name" value="BicD"/>
    <property type="match status" value="2"/>
</dbReference>
<dbReference type="InterPro" id="IPR035899">
    <property type="entry name" value="DBL_dom_sf"/>
</dbReference>
<feature type="non-terminal residue" evidence="17">
    <location>
        <position position="1851"/>
    </location>
</feature>
<feature type="compositionally biased region" description="Pro residues" evidence="13">
    <location>
        <begin position="1103"/>
        <end position="1121"/>
    </location>
</feature>
<dbReference type="CDD" id="cd00160">
    <property type="entry name" value="RhoGEF"/>
    <property type="match status" value="1"/>
</dbReference>
<keyword evidence="8" id="KW-0862">Zinc</keyword>
<dbReference type="InterPro" id="IPR001849">
    <property type="entry name" value="PH_domain"/>
</dbReference>
<dbReference type="Gene3D" id="6.10.250.2470">
    <property type="match status" value="2"/>
</dbReference>
<comment type="caution">
    <text evidence="17">The sequence shown here is derived from an EMBL/GenBank/DDBJ whole genome shotgun (WGS) entry which is preliminary data.</text>
</comment>
<feature type="domain" description="PH" evidence="14">
    <location>
        <begin position="1743"/>
        <end position="1840"/>
    </location>
</feature>
<dbReference type="FunFam" id="1.20.900.10:FF:000013">
    <property type="entry name" value="FYVE, RhoGEF and PH domain-containing protein 4"/>
    <property type="match status" value="1"/>
</dbReference>
<keyword evidence="7 11" id="KW-0863">Zinc-finger</keyword>
<dbReference type="InterPro" id="IPR000219">
    <property type="entry name" value="DH_dom"/>
</dbReference>
<feature type="domain" description="DH" evidence="15">
    <location>
        <begin position="1308"/>
        <end position="1492"/>
    </location>
</feature>
<feature type="region of interest" description="Disordered" evidence="13">
    <location>
        <begin position="1044"/>
        <end position="1066"/>
    </location>
</feature>
<dbReference type="GO" id="GO:0070840">
    <property type="term" value="F:dynein complex binding"/>
    <property type="evidence" value="ECO:0007669"/>
    <property type="project" value="InterPro"/>
</dbReference>
<dbReference type="GO" id="GO:0008270">
    <property type="term" value="F:zinc ion binding"/>
    <property type="evidence" value="ECO:0007669"/>
    <property type="project" value="UniProtKB-KW"/>
</dbReference>
<dbReference type="GO" id="GO:0034452">
    <property type="term" value="F:dynactin binding"/>
    <property type="evidence" value="ECO:0007669"/>
    <property type="project" value="TreeGrafter"/>
</dbReference>
<dbReference type="SMART" id="SM00064">
    <property type="entry name" value="FYVE"/>
    <property type="match status" value="1"/>
</dbReference>
<evidence type="ECO:0000256" key="4">
    <source>
        <dbReference type="ARBA" id="ARBA00022553"/>
    </source>
</evidence>
<keyword evidence="5" id="KW-0479">Metal-binding</keyword>
<dbReference type="Pfam" id="PF01363">
    <property type="entry name" value="FYVE"/>
    <property type="match status" value="1"/>
</dbReference>
<dbReference type="PROSITE" id="PS50010">
    <property type="entry name" value="DH_2"/>
    <property type="match status" value="1"/>
</dbReference>
<feature type="compositionally biased region" description="Acidic residues" evidence="13">
    <location>
        <begin position="1232"/>
        <end position="1251"/>
    </location>
</feature>
<evidence type="ECO:0000313" key="18">
    <source>
        <dbReference type="Proteomes" id="UP000736164"/>
    </source>
</evidence>
<evidence type="ECO:0000259" key="16">
    <source>
        <dbReference type="PROSITE" id="PS50178"/>
    </source>
</evidence>
<dbReference type="InterPro" id="IPR011993">
    <property type="entry name" value="PH-like_dom_sf"/>
</dbReference>
<feature type="compositionally biased region" description="Low complexity" evidence="13">
    <location>
        <begin position="865"/>
        <end position="880"/>
    </location>
</feature>
<gene>
    <name evidence="17" type="primary">Bicd2_0</name>
    <name evidence="17" type="ORF">GTO95_0002046</name>
</gene>
<dbReference type="PROSITE" id="PS50003">
    <property type="entry name" value="PH_DOMAIN"/>
    <property type="match status" value="2"/>
</dbReference>
<dbReference type="GO" id="GO:0070507">
    <property type="term" value="P:regulation of microtubule cytoskeleton organization"/>
    <property type="evidence" value="ECO:0007669"/>
    <property type="project" value="TreeGrafter"/>
</dbReference>
<dbReference type="Gene3D" id="1.10.287.1490">
    <property type="match status" value="1"/>
</dbReference>
<accession>A0A8J7TIR7</accession>
<evidence type="ECO:0000256" key="13">
    <source>
        <dbReference type="SAM" id="MobiDB-lite"/>
    </source>
</evidence>
<feature type="coiled-coil region" evidence="12">
    <location>
        <begin position="45"/>
        <end position="79"/>
    </location>
</feature>
<feature type="compositionally biased region" description="Basic and acidic residues" evidence="13">
    <location>
        <begin position="435"/>
        <end position="455"/>
    </location>
</feature>
<dbReference type="SMART" id="SM00325">
    <property type="entry name" value="RhoGEF"/>
    <property type="match status" value="1"/>
</dbReference>
<feature type="region of interest" description="Disordered" evidence="13">
    <location>
        <begin position="1098"/>
        <end position="1129"/>
    </location>
</feature>
<evidence type="ECO:0000256" key="10">
    <source>
        <dbReference type="ARBA" id="ARBA00023212"/>
    </source>
</evidence>
<sequence>MSVDEYPGSMVVPDAGPQWLRAEVERLSRELGETTREKIQAAEYGLAVLEEKQQLKQQYDDLEAEYETVRQELDQLKEAGMGRQLLIVPKPCEDLSQHQSAVSADDTFMVFVAAFGQAHSNHKKVAADGESREESLIQESASKEAYYEQRVLELQTELKQMRNVLANAQSENDRLASVAQEMRENTQVVELQRNRLRDDIKEYKFREARLLQDYTELEEENISLQKQVSVLKQNQVEFEGLKHEIRRLEEDTEFLNSQLEDAIRLKEIAERQLAEALETIKTEREQKNNLRKELSHYMNISDSMYNSPLSISLDGLKFSDDTVEPNNDDALNGYDHTSFSKIANGENNKASTPKKHELFPPAPSLVNDLLSELNISEIQKLKQQLMQVEREKVNLLSTLQDSQKQLEHARGALSEQHEKVSRLTENLNAMKKLQASKERQSALDNEKERDSHEDGDYYEVDINGPEILECKYKVAMAEIGDLKEELKTVKAKYEDCESKYEEEKSRLETEVQVLTEKLTTLEKTNRTDRDQMVRLEKELKKVSDVAGETQGSLSVAQDELVTFSEELANLYNHVCMCNNETPNRVMLDYYKEGKGGRTSPEGKGRRSPILLTKGLFPESAKNENIDSIPSPVSSLPSPVSDPRKEPMNIYNLVAIIRDQIKHLQTAVDRTTELSRQRMATLELGQVVDKDKEACMEEILKLKSLLSTKREQIATLRTVLKANKQTAEVALANLKSKYENEKAMVTETMMKLRNELKALKEDAATFSSLRAMFATSNSVTVVSGGANLLKHCALDSLEYCYCCWDYVLQLDEMQRQLAAAEDEKKTLNSLLRMAIQQKLALTQRLEDLEFDHEQSRRGGRGKAAARGKAASANPHPVRVPPLAVAPRRKSPVCLAVTLRPCVGFAVRAALCALTVLSVWECSDLLVVMYGMMMTIAPSKGENKKCRETPSSPPTFEGLVFEHVTGGTVPYRRFGSNWRDGLPAGAQEAARFASPASPSAEVSQLCGAASEESSSASLSVFDILSGNELLSWRRAAAPECIDEPKVTSQVKGALYPPPARPCVQKSGKDLISSTAAAKNPPAQKPQVPPKPVHLQSFGQERRPKFIPPPPSRPLPSKPLPKPNKSPVSAGKEENKPVKSVCLLIEKFENSREFIEQIFCRRKMLCVEFLFLELIGEPNYISLLTWILPRSQRTSWVQNLIDRGLHNGNGKIPNRDSGIDSPSCNVEGEGFPNEEAIDEEMSESLAENETEAEMESGAKESCASSVDNHKRDSTQDEEDSDMDEGSSEEQETAEVPKTEQPDASKCTEPQKLLNIARELLQTEEAYVKRLHLLDQVFCTKLTEAGIPPEVITGIFSNISSIFCFHEQFLLPELKTRITEEWNSNPRIGDILQKLAPFLKMYGEYVKNFDRAMDLVNTWTQRSSQFKGVIQHIQKQEVCGNLTLQHHMLEPVQRIPRYELLLKDYLKKLPEDALDRKDAEKSLELISTAANHSNAAIRKMEKMHRLLEVYERLGGEEDIVNPANELIKEGHIKKMSAKNGTAQDRYLYVFNNMVLYCVPKLRLMGQKFSVRERIDIAGMEVQEKVKHNLPHTFAIVGKQRSLELQARNEEEKKDWIQVIMATIEKHKQNSETFNKAFNSSFSRDEEHPPESPMDLCKKNSKSKKEKEKQTCKGCNESFHSITKRRHHCKACGAAICGKCSETKISENKPSRVCKECFAGQGSSGPEIAGDQRKKTAVEKQNSLAAENSLFCSHLHFLEKGKTWNKVWVTITKNEPLVLYLQMSDQESRSPRAIPLPGYEICLPQDKQEMKHVIKLSQSQQTILFSAEDEELQMKWMDILSKAAKGEITESTEQQS</sequence>
<dbReference type="PROSITE" id="PS50178">
    <property type="entry name" value="ZF_FYVE"/>
    <property type="match status" value="1"/>
</dbReference>
<feature type="region of interest" description="Disordered" evidence="13">
    <location>
        <begin position="850"/>
        <end position="880"/>
    </location>
</feature>
<evidence type="ECO:0000256" key="7">
    <source>
        <dbReference type="ARBA" id="ARBA00022771"/>
    </source>
</evidence>
<name>A0A8J7TIR7_ATRSP</name>
<dbReference type="SMART" id="SM00233">
    <property type="entry name" value="PH"/>
    <property type="match status" value="2"/>
</dbReference>
<dbReference type="SUPFAM" id="SSF57903">
    <property type="entry name" value="FYVE/PHD zinc finger"/>
    <property type="match status" value="1"/>
</dbReference>
<comment type="subcellular location">
    <subcellularLocation>
        <location evidence="1">Cytoplasm</location>
        <location evidence="1">Cytoskeleton</location>
    </subcellularLocation>
</comment>
<reference evidence="17" key="1">
    <citation type="journal article" date="2021" name="Cell">
        <title>Tracing the genetic footprints of vertebrate landing in non-teleost ray-finned fishes.</title>
        <authorList>
            <person name="Bi X."/>
            <person name="Wang K."/>
            <person name="Yang L."/>
            <person name="Pan H."/>
            <person name="Jiang H."/>
            <person name="Wei Q."/>
            <person name="Fang M."/>
            <person name="Yu H."/>
            <person name="Zhu C."/>
            <person name="Cai Y."/>
            <person name="He Y."/>
            <person name="Gan X."/>
            <person name="Zeng H."/>
            <person name="Yu D."/>
            <person name="Zhu Y."/>
            <person name="Jiang H."/>
            <person name="Qiu Q."/>
            <person name="Yang H."/>
            <person name="Zhang Y.E."/>
            <person name="Wang W."/>
            <person name="Zhu M."/>
            <person name="He S."/>
            <person name="Zhang G."/>
        </authorList>
    </citation>
    <scope>NUCLEOTIDE SEQUENCE</scope>
    <source>
        <strain evidence="17">Allg_001</strain>
    </source>
</reference>
<feature type="domain" description="FYVE-type" evidence="16">
    <location>
        <begin position="1661"/>
        <end position="1717"/>
    </location>
</feature>
<dbReference type="InterPro" id="IPR018477">
    <property type="entry name" value="BICD"/>
</dbReference>